<name>A0A9P6VM77_9HELO</name>
<gene>
    <name evidence="4" type="ORF">D0Z07_3407</name>
</gene>
<dbReference type="Pfam" id="PF07883">
    <property type="entry name" value="Cupin_2"/>
    <property type="match status" value="1"/>
</dbReference>
<dbReference type="GO" id="GO:0051213">
    <property type="term" value="F:dioxygenase activity"/>
    <property type="evidence" value="ECO:0007669"/>
    <property type="project" value="UniProtKB-KW"/>
</dbReference>
<evidence type="ECO:0000313" key="5">
    <source>
        <dbReference type="Proteomes" id="UP000785200"/>
    </source>
</evidence>
<dbReference type="SUPFAM" id="SSF51182">
    <property type="entry name" value="RmlC-like cupins"/>
    <property type="match status" value="1"/>
</dbReference>
<organism evidence="4 5">
    <name type="scientific">Hyphodiscus hymeniophilus</name>
    <dbReference type="NCBI Taxonomy" id="353542"/>
    <lineage>
        <taxon>Eukaryota</taxon>
        <taxon>Fungi</taxon>
        <taxon>Dikarya</taxon>
        <taxon>Ascomycota</taxon>
        <taxon>Pezizomycotina</taxon>
        <taxon>Leotiomycetes</taxon>
        <taxon>Helotiales</taxon>
        <taxon>Hyphodiscaceae</taxon>
        <taxon>Hyphodiscus</taxon>
    </lineage>
</organism>
<dbReference type="InterPro" id="IPR047183">
    <property type="entry name" value="GDO-like"/>
</dbReference>
<protein>
    <submittedName>
        <fullName evidence="4">Gentisate 1</fullName>
    </submittedName>
</protein>
<feature type="domain" description="Cupin type-2" evidence="3">
    <location>
        <begin position="103"/>
        <end position="170"/>
    </location>
</feature>
<sequence length="336" mass="37589">MGSLEQAEADGLPLSTKDDETKNLLSSLAELHTKPLWAQMAKLNPPLPNPKTIPHIWRYDQIRPHLLKAGELITEKQAERRVAMLINPARDAPYTTDTIYAGLQLVMPKEVAPAHRHTAFAMRFIIEGQGGFTAVHGTRIKMARGDVILTPAWNWHDHGNDASGPMIWLDGLDLPNFVHFPVHFVEHYNKARYPAVEGDKEVSPIIFSWEKMKRRLDADEGIWAAKRYLKASGSEVSKILGGAAERLDADMSSPAVQETSSSVYHVVEGSGHSTIGDVTLAWKKGDTFCIPAWYKYQHFADKGETVYLFRFDDQPMLKALGFFRVDGVDVESLVSN</sequence>
<dbReference type="Proteomes" id="UP000785200">
    <property type="component" value="Unassembled WGS sequence"/>
</dbReference>
<dbReference type="InterPro" id="IPR014710">
    <property type="entry name" value="RmlC-like_jellyroll"/>
</dbReference>
<evidence type="ECO:0000313" key="4">
    <source>
        <dbReference type="EMBL" id="KAG0650137.1"/>
    </source>
</evidence>
<dbReference type="EMBL" id="VNKQ01000006">
    <property type="protein sequence ID" value="KAG0650137.1"/>
    <property type="molecule type" value="Genomic_DNA"/>
</dbReference>
<proteinExistence type="predicted"/>
<dbReference type="InterPro" id="IPR011051">
    <property type="entry name" value="RmlC_Cupin_sf"/>
</dbReference>
<accession>A0A9P6VM77</accession>
<evidence type="ECO:0000256" key="2">
    <source>
        <dbReference type="ARBA" id="ARBA00023002"/>
    </source>
</evidence>
<reference evidence="4" key="1">
    <citation type="submission" date="2019-07" db="EMBL/GenBank/DDBJ databases">
        <title>Hyphodiscus hymeniophilus genome sequencing and assembly.</title>
        <authorList>
            <person name="Kramer G."/>
            <person name="Nodwell J."/>
        </authorList>
    </citation>
    <scope>NUCLEOTIDE SEQUENCE</scope>
    <source>
        <strain evidence="4">ATCC 34498</strain>
    </source>
</reference>
<dbReference type="PANTHER" id="PTHR41517">
    <property type="entry name" value="1,2-DIOXYGENASE PROTEIN-RELATED"/>
    <property type="match status" value="1"/>
</dbReference>
<keyword evidence="1" id="KW-0223">Dioxygenase</keyword>
<comment type="caution">
    <text evidence="4">The sequence shown here is derived from an EMBL/GenBank/DDBJ whole genome shotgun (WGS) entry which is preliminary data.</text>
</comment>
<evidence type="ECO:0000256" key="1">
    <source>
        <dbReference type="ARBA" id="ARBA00022964"/>
    </source>
</evidence>
<dbReference type="PANTHER" id="PTHR41517:SF1">
    <property type="entry name" value="CUPIN"/>
    <property type="match status" value="1"/>
</dbReference>
<dbReference type="OrthoDB" id="2205143at2759"/>
<dbReference type="CDD" id="cd06992">
    <property type="entry name" value="cupin_GDO-like_C"/>
    <property type="match status" value="1"/>
</dbReference>
<evidence type="ECO:0000259" key="3">
    <source>
        <dbReference type="Pfam" id="PF07883"/>
    </source>
</evidence>
<keyword evidence="2" id="KW-0560">Oxidoreductase</keyword>
<dbReference type="CDD" id="cd02216">
    <property type="entry name" value="cupin_GDO-like_N"/>
    <property type="match status" value="1"/>
</dbReference>
<dbReference type="Gene3D" id="2.60.120.10">
    <property type="entry name" value="Jelly Rolls"/>
    <property type="match status" value="1"/>
</dbReference>
<dbReference type="AlphaFoldDB" id="A0A9P6VM77"/>
<dbReference type="InterPro" id="IPR013096">
    <property type="entry name" value="Cupin_2"/>
</dbReference>
<keyword evidence="5" id="KW-1185">Reference proteome</keyword>